<gene>
    <name evidence="8" type="ORF">PSM36_0999</name>
</gene>
<proteinExistence type="inferred from homology"/>
<evidence type="ECO:0000256" key="5">
    <source>
        <dbReference type="ARBA" id="ARBA00022694"/>
    </source>
</evidence>
<dbReference type="PANTHER" id="PTHR47739:SF1">
    <property type="entry name" value="TRNA1(VAL) (ADENINE(37)-N6)-METHYLTRANSFERASE"/>
    <property type="match status" value="1"/>
</dbReference>
<protein>
    <recommendedName>
        <fullName evidence="6">tRNA1(Val) (adenine(37)-N6)-methyltransferase</fullName>
        <ecNumber evidence="6">2.1.1.223</ecNumber>
    </recommendedName>
    <alternativeName>
        <fullName evidence="6">tRNA m6A37 methyltransferase</fullName>
    </alternativeName>
</protein>
<dbReference type="PROSITE" id="PS00092">
    <property type="entry name" value="N6_MTASE"/>
    <property type="match status" value="1"/>
</dbReference>
<keyword evidence="3 6" id="KW-0808">Transferase</keyword>
<evidence type="ECO:0000313" key="9">
    <source>
        <dbReference type="Proteomes" id="UP000187464"/>
    </source>
</evidence>
<reference evidence="8 9" key="1">
    <citation type="submission" date="2016-08" db="EMBL/GenBank/DDBJ databases">
        <authorList>
            <person name="Seilhamer J.J."/>
        </authorList>
    </citation>
    <scope>NUCLEOTIDE SEQUENCE [LARGE SCALE GENOMIC DNA]</scope>
    <source>
        <strain evidence="8">M3/6</strain>
    </source>
</reference>
<dbReference type="RefSeq" id="WP_076932056.1">
    <property type="nucleotide sequence ID" value="NZ_LT605205.1"/>
</dbReference>
<organism evidence="8 9">
    <name type="scientific">Proteiniphilum saccharofermentans</name>
    <dbReference type="NCBI Taxonomy" id="1642647"/>
    <lineage>
        <taxon>Bacteria</taxon>
        <taxon>Pseudomonadati</taxon>
        <taxon>Bacteroidota</taxon>
        <taxon>Bacteroidia</taxon>
        <taxon>Bacteroidales</taxon>
        <taxon>Dysgonomonadaceae</taxon>
        <taxon>Proteiniphilum</taxon>
    </lineage>
</organism>
<dbReference type="Pfam" id="PF05175">
    <property type="entry name" value="MTS"/>
    <property type="match status" value="1"/>
</dbReference>
<dbReference type="EC" id="2.1.1.223" evidence="6"/>
<dbReference type="AlphaFoldDB" id="A0A1R3T7A6"/>
<keyword evidence="2 6" id="KW-0489">Methyltransferase</keyword>
<evidence type="ECO:0000256" key="6">
    <source>
        <dbReference type="HAMAP-Rule" id="MF_01872"/>
    </source>
</evidence>
<accession>A0A1R3T7A6</accession>
<dbReference type="Proteomes" id="UP000187464">
    <property type="component" value="Chromosome I"/>
</dbReference>
<keyword evidence="5 6" id="KW-0819">tRNA processing</keyword>
<evidence type="ECO:0000259" key="7">
    <source>
        <dbReference type="Pfam" id="PF05175"/>
    </source>
</evidence>
<dbReference type="PANTHER" id="PTHR47739">
    <property type="entry name" value="TRNA1(VAL) (ADENINE(37)-N6)-METHYLTRANSFERASE"/>
    <property type="match status" value="1"/>
</dbReference>
<dbReference type="GO" id="GO:0008033">
    <property type="term" value="P:tRNA processing"/>
    <property type="evidence" value="ECO:0007669"/>
    <property type="project" value="UniProtKB-UniRule"/>
</dbReference>
<keyword evidence="9" id="KW-1185">Reference proteome</keyword>
<dbReference type="InterPro" id="IPR050210">
    <property type="entry name" value="tRNA_Adenine-N(6)_MTase"/>
</dbReference>
<name>A0A1R3T7A6_9BACT</name>
<dbReference type="STRING" id="1642647.PSM36_0999"/>
<comment type="catalytic activity">
    <reaction evidence="6">
        <text>adenosine(37) in tRNA1(Val) + S-adenosyl-L-methionine = N(6)-methyladenosine(37) in tRNA1(Val) + S-adenosyl-L-homocysteine + H(+)</text>
        <dbReference type="Rhea" id="RHEA:43160"/>
        <dbReference type="Rhea" id="RHEA-COMP:10369"/>
        <dbReference type="Rhea" id="RHEA-COMP:10370"/>
        <dbReference type="ChEBI" id="CHEBI:15378"/>
        <dbReference type="ChEBI" id="CHEBI:57856"/>
        <dbReference type="ChEBI" id="CHEBI:59789"/>
        <dbReference type="ChEBI" id="CHEBI:74411"/>
        <dbReference type="ChEBI" id="CHEBI:74449"/>
        <dbReference type="EC" id="2.1.1.223"/>
    </reaction>
</comment>
<evidence type="ECO:0000256" key="4">
    <source>
        <dbReference type="ARBA" id="ARBA00022691"/>
    </source>
</evidence>
<dbReference type="Gene3D" id="3.40.50.150">
    <property type="entry name" value="Vaccinia Virus protein VP39"/>
    <property type="match status" value="1"/>
</dbReference>
<evidence type="ECO:0000256" key="2">
    <source>
        <dbReference type="ARBA" id="ARBA00022603"/>
    </source>
</evidence>
<keyword evidence="4 6" id="KW-0949">S-adenosyl-L-methionine</keyword>
<dbReference type="HAMAP" id="MF_01872">
    <property type="entry name" value="tRNA_methyltr_YfiC"/>
    <property type="match status" value="1"/>
</dbReference>
<dbReference type="InterPro" id="IPR022882">
    <property type="entry name" value="tRNA_adenine-N6_MeTrfase"/>
</dbReference>
<keyword evidence="1 6" id="KW-0963">Cytoplasm</keyword>
<dbReference type="InterPro" id="IPR007848">
    <property type="entry name" value="Small_mtfrase_dom"/>
</dbReference>
<comment type="subcellular location">
    <subcellularLocation>
        <location evidence="6">Cytoplasm</location>
    </subcellularLocation>
</comment>
<comment type="function">
    <text evidence="6">Specifically methylates the adenine in position 37 of tRNA(1)(Val) (anticodon cmo5UAC).</text>
</comment>
<sequence>MSNPYFRFKQFTVFHDKCAMKVGTDGVLLGAWASVENATEVLDVGTGTGLIALMVVQRNPQARVVAIDIDERAVEQAKENIGNSPFSDRIGIELLAFQQFVQGSSKRFDLIVSNPPYFTDSLLPPDKRRSRARHSVSLTLDDLLVSARGCLTNHGTLSLILPYDKREELDALCEKYLFYMKRKTIVYPLPDSEPKRLLVELTMCPTGHIETSSLIIENSRHQYTKDFTGLVSSFYVHL</sequence>
<comment type="similarity">
    <text evidence="6">Belongs to the methyltransferase superfamily. tRNA (adenine-N(6)-)-methyltransferase family.</text>
</comment>
<dbReference type="InterPro" id="IPR002052">
    <property type="entry name" value="DNA_methylase_N6_adenine_CS"/>
</dbReference>
<dbReference type="GO" id="GO:0003676">
    <property type="term" value="F:nucleic acid binding"/>
    <property type="evidence" value="ECO:0007669"/>
    <property type="project" value="InterPro"/>
</dbReference>
<evidence type="ECO:0000313" key="8">
    <source>
        <dbReference type="EMBL" id="SCD19825.1"/>
    </source>
</evidence>
<evidence type="ECO:0000256" key="3">
    <source>
        <dbReference type="ARBA" id="ARBA00022679"/>
    </source>
</evidence>
<dbReference type="CDD" id="cd02440">
    <property type="entry name" value="AdoMet_MTases"/>
    <property type="match status" value="1"/>
</dbReference>
<dbReference type="KEGG" id="psac:PSM36_0999"/>
<dbReference type="GO" id="GO:0032259">
    <property type="term" value="P:methylation"/>
    <property type="evidence" value="ECO:0007669"/>
    <property type="project" value="UniProtKB-KW"/>
</dbReference>
<feature type="domain" description="Methyltransferase small" evidence="7">
    <location>
        <begin position="37"/>
        <end position="120"/>
    </location>
</feature>
<dbReference type="SUPFAM" id="SSF53335">
    <property type="entry name" value="S-adenosyl-L-methionine-dependent methyltransferases"/>
    <property type="match status" value="1"/>
</dbReference>
<dbReference type="GO" id="GO:0005737">
    <property type="term" value="C:cytoplasm"/>
    <property type="evidence" value="ECO:0007669"/>
    <property type="project" value="UniProtKB-SubCell"/>
</dbReference>
<dbReference type="EMBL" id="LT605205">
    <property type="protein sequence ID" value="SCD19825.1"/>
    <property type="molecule type" value="Genomic_DNA"/>
</dbReference>
<dbReference type="InterPro" id="IPR029063">
    <property type="entry name" value="SAM-dependent_MTases_sf"/>
</dbReference>
<evidence type="ECO:0000256" key="1">
    <source>
        <dbReference type="ARBA" id="ARBA00022490"/>
    </source>
</evidence>
<dbReference type="GO" id="GO:0016430">
    <property type="term" value="F:tRNA (adenine-N6)-methyltransferase activity"/>
    <property type="evidence" value="ECO:0007669"/>
    <property type="project" value="UniProtKB-UniRule"/>
</dbReference>